<dbReference type="InterPro" id="IPR021410">
    <property type="entry name" value="FAF"/>
</dbReference>
<evidence type="ECO:0000259" key="3">
    <source>
        <dbReference type="Pfam" id="PF11250"/>
    </source>
</evidence>
<dbReference type="InterPro" id="IPR046431">
    <property type="entry name" value="FAF_dom"/>
</dbReference>
<feature type="region of interest" description="Disordered" evidence="2">
    <location>
        <begin position="195"/>
        <end position="216"/>
    </location>
</feature>
<proteinExistence type="inferred from homology"/>
<keyword evidence="5" id="KW-1185">Reference proteome</keyword>
<reference evidence="4" key="1">
    <citation type="submission" date="2021-01" db="UniProtKB">
        <authorList>
            <consortium name="EnsemblPlants"/>
        </authorList>
    </citation>
    <scope>IDENTIFICATION</scope>
</reference>
<dbReference type="OMA" id="CHGLQSH"/>
<feature type="domain" description="FAF" evidence="3">
    <location>
        <begin position="207"/>
        <end position="260"/>
    </location>
</feature>
<dbReference type="EnsemblPlants" id="Kaladp0048s0246.1.v1.1">
    <property type="protein sequence ID" value="Kaladp0048s0246.1.v1.1.CDS.1"/>
    <property type="gene ID" value="Kaladp0048s0246.v1.1"/>
</dbReference>
<dbReference type="PANTHER" id="PTHR33155:SF4">
    <property type="entry name" value="PROTEIN FANTASTIC FOUR 3"/>
    <property type="match status" value="1"/>
</dbReference>
<protein>
    <recommendedName>
        <fullName evidence="3">FAF domain-containing protein</fullName>
    </recommendedName>
</protein>
<dbReference type="Proteomes" id="UP000594263">
    <property type="component" value="Unplaced"/>
</dbReference>
<feature type="region of interest" description="Disordered" evidence="2">
    <location>
        <begin position="117"/>
        <end position="139"/>
    </location>
</feature>
<dbReference type="PANTHER" id="PTHR33155">
    <property type="entry name" value="FANTASTIC FOUR-LIKE PROTEIN (DUF3049)"/>
    <property type="match status" value="1"/>
</dbReference>
<evidence type="ECO:0000256" key="1">
    <source>
        <dbReference type="ARBA" id="ARBA00008690"/>
    </source>
</evidence>
<dbReference type="Gramene" id="Kaladp0048s0246.1.v1.1">
    <property type="protein sequence ID" value="Kaladp0048s0246.1.v1.1.CDS.1"/>
    <property type="gene ID" value="Kaladp0048s0246.v1.1"/>
</dbReference>
<accession>A0A7N0ZY49</accession>
<feature type="region of interest" description="Disordered" evidence="2">
    <location>
        <begin position="313"/>
        <end position="341"/>
    </location>
</feature>
<comment type="similarity">
    <text evidence="1">Belongs to the fantastic four family.</text>
</comment>
<evidence type="ECO:0000313" key="4">
    <source>
        <dbReference type="EnsemblPlants" id="Kaladp0048s0246.1.v1.1.CDS.1"/>
    </source>
</evidence>
<evidence type="ECO:0000313" key="5">
    <source>
        <dbReference type="Proteomes" id="UP000594263"/>
    </source>
</evidence>
<evidence type="ECO:0000256" key="2">
    <source>
        <dbReference type="SAM" id="MobiDB-lite"/>
    </source>
</evidence>
<organism evidence="4 5">
    <name type="scientific">Kalanchoe fedtschenkoi</name>
    <name type="common">Lavender scallops</name>
    <name type="synonym">South American air plant</name>
    <dbReference type="NCBI Taxonomy" id="63787"/>
    <lineage>
        <taxon>Eukaryota</taxon>
        <taxon>Viridiplantae</taxon>
        <taxon>Streptophyta</taxon>
        <taxon>Embryophyta</taxon>
        <taxon>Tracheophyta</taxon>
        <taxon>Spermatophyta</taxon>
        <taxon>Magnoliopsida</taxon>
        <taxon>eudicotyledons</taxon>
        <taxon>Gunneridae</taxon>
        <taxon>Pentapetalae</taxon>
        <taxon>Saxifragales</taxon>
        <taxon>Crassulaceae</taxon>
        <taxon>Kalanchoe</taxon>
    </lineage>
</organism>
<dbReference type="Pfam" id="PF11250">
    <property type="entry name" value="FAF"/>
    <property type="match status" value="1"/>
</dbReference>
<name>A0A7N0ZY49_KALFE</name>
<sequence>MYCKWRKGPFSSATSLSKLVYKWSPFLLLNTISSKNLQSLSLKLNMSTVVYQGFQPQLMESRALKLRLSSPKLLFSQSIEIALQSRLFAPPESDYSKKVDSPNVGVWSFLQTPPSITTAETPSEKRLQGPYVHPSTKHSSSWLSDRSLNMCTENLGSETGSEFIENSIFSSSSSSSLSLAACENDKIPVKREQQQARNRQVHERKKQFPPPLTTMRGPDAILVRAHREDGSRLVLRASRTPAKRSCFQVDRSNGRLRLSFSGSAMNVCSSNETKQEEDDHKITKDILKLESMNPESPFSSDEDGNKMDVEMKKKMDQHRTPSWCRCNESLKNNDSTQKKKGVMVKLEPHFWVASS</sequence>
<dbReference type="AlphaFoldDB" id="A0A7N0ZY49"/>